<dbReference type="Proteomes" id="UP001381693">
    <property type="component" value="Unassembled WGS sequence"/>
</dbReference>
<feature type="compositionally biased region" description="Basic and acidic residues" evidence="6">
    <location>
        <begin position="131"/>
        <end position="142"/>
    </location>
</feature>
<dbReference type="InterPro" id="IPR000210">
    <property type="entry name" value="BTB/POZ_dom"/>
</dbReference>
<keyword evidence="2" id="KW-0221">Differentiation</keyword>
<comment type="function">
    <text evidence="5">Putative transcription factor required for axon growth and guidance in the central and peripheral nervous systems. Repels CNS axons away from the midline by promoting the expression of the midline repellent sli and its receptor robo.</text>
</comment>
<gene>
    <name evidence="8" type="ORF">SK128_026793</name>
</gene>
<dbReference type="EMBL" id="JAXCGZ010005876">
    <property type="protein sequence ID" value="KAK7080528.1"/>
    <property type="molecule type" value="Genomic_DNA"/>
</dbReference>
<feature type="region of interest" description="Disordered" evidence="6">
    <location>
        <begin position="119"/>
        <end position="253"/>
    </location>
</feature>
<dbReference type="AlphaFoldDB" id="A0AAN9AAB5"/>
<evidence type="ECO:0000256" key="6">
    <source>
        <dbReference type="SAM" id="MobiDB-lite"/>
    </source>
</evidence>
<dbReference type="InterPro" id="IPR051095">
    <property type="entry name" value="Dros_DevTransReg"/>
</dbReference>
<protein>
    <recommendedName>
        <fullName evidence="7">BTB domain-containing protein</fullName>
    </recommendedName>
</protein>
<dbReference type="GO" id="GO:0006357">
    <property type="term" value="P:regulation of transcription by RNA polymerase II"/>
    <property type="evidence" value="ECO:0007669"/>
    <property type="project" value="TreeGrafter"/>
</dbReference>
<dbReference type="Pfam" id="PF00651">
    <property type="entry name" value="BTB"/>
    <property type="match status" value="1"/>
</dbReference>
<evidence type="ECO:0000313" key="8">
    <source>
        <dbReference type="EMBL" id="KAK7080528.1"/>
    </source>
</evidence>
<keyword evidence="4" id="KW-0539">Nucleus</keyword>
<proteinExistence type="predicted"/>
<sequence>MDTGLLSLKWNNHSTTFFHVLASIRLKQHDSYSDVTLACDGKFFPVHKLVLSSCSDYFEQIFASTQCKQPVIVLHNMRVGELEALLNYMYLGEVSVLQADLAGLIKAAECLKIKGLAVPDEAPSPPRKRDRVADSLEKKSANKDVSQPHKRVKVETDGEYHHRDAASSSLSVIGEREISRPCASQERATNNAEAPSPSPSHSLEVIEDSQSNVKQEVIDETDTKQETEDNVFNSYDSLTPGLQGDGVSEGSQGFDQILSNQAQTMEELVAQSMPGTSGLQGDVNWSSQGGGGDMSRFPLDNFQVDDSQGSGVSQQQQPVVSVINIVSFYYCWWKLHNSLHVNYKLKVHTSSYHI</sequence>
<evidence type="ECO:0000256" key="2">
    <source>
        <dbReference type="ARBA" id="ARBA00022782"/>
    </source>
</evidence>
<dbReference type="GO" id="GO:0008406">
    <property type="term" value="P:gonad development"/>
    <property type="evidence" value="ECO:0007669"/>
    <property type="project" value="UniProtKB-ARBA"/>
</dbReference>
<feature type="domain" description="BTB" evidence="7">
    <location>
        <begin position="33"/>
        <end position="98"/>
    </location>
</feature>
<dbReference type="GO" id="GO:0005634">
    <property type="term" value="C:nucleus"/>
    <property type="evidence" value="ECO:0007669"/>
    <property type="project" value="UniProtKB-ARBA"/>
</dbReference>
<dbReference type="GO" id="GO:0007526">
    <property type="term" value="P:larval somatic muscle development"/>
    <property type="evidence" value="ECO:0007669"/>
    <property type="project" value="UniProtKB-ARBA"/>
</dbReference>
<evidence type="ECO:0000259" key="7">
    <source>
        <dbReference type="PROSITE" id="PS50097"/>
    </source>
</evidence>
<dbReference type="Gene3D" id="3.30.710.10">
    <property type="entry name" value="Potassium Channel Kv1.1, Chain A"/>
    <property type="match status" value="1"/>
</dbReference>
<evidence type="ECO:0000256" key="5">
    <source>
        <dbReference type="ARBA" id="ARBA00037382"/>
    </source>
</evidence>
<keyword evidence="1" id="KW-0217">Developmental protein</keyword>
<evidence type="ECO:0000256" key="3">
    <source>
        <dbReference type="ARBA" id="ARBA00022902"/>
    </source>
</evidence>
<dbReference type="PROSITE" id="PS50097">
    <property type="entry name" value="BTB"/>
    <property type="match status" value="1"/>
</dbReference>
<evidence type="ECO:0000256" key="4">
    <source>
        <dbReference type="ARBA" id="ARBA00023242"/>
    </source>
</evidence>
<keyword evidence="9" id="KW-1185">Reference proteome</keyword>
<evidence type="ECO:0000256" key="1">
    <source>
        <dbReference type="ARBA" id="ARBA00022473"/>
    </source>
</evidence>
<dbReference type="CDD" id="cd18315">
    <property type="entry name" value="BTB_POZ_BAB-like"/>
    <property type="match status" value="1"/>
</dbReference>
<comment type="caution">
    <text evidence="8">The sequence shown here is derived from an EMBL/GenBank/DDBJ whole genome shotgun (WGS) entry which is preliminary data.</text>
</comment>
<feature type="compositionally biased region" description="Basic and acidic residues" evidence="6">
    <location>
        <begin position="153"/>
        <end position="165"/>
    </location>
</feature>
<evidence type="ECO:0000313" key="9">
    <source>
        <dbReference type="Proteomes" id="UP001381693"/>
    </source>
</evidence>
<dbReference type="GO" id="GO:0007464">
    <property type="term" value="P:R3/R4 cell fate commitment"/>
    <property type="evidence" value="ECO:0007669"/>
    <property type="project" value="UniProtKB-ARBA"/>
</dbReference>
<dbReference type="PANTHER" id="PTHR23110:SF111">
    <property type="entry name" value="LONGITUDINALS LACKING PROTEIN, ISOFORMS F_I_K_T"/>
    <property type="match status" value="1"/>
</dbReference>
<dbReference type="GO" id="GO:0048813">
    <property type="term" value="P:dendrite morphogenesis"/>
    <property type="evidence" value="ECO:0007669"/>
    <property type="project" value="UniProtKB-ARBA"/>
</dbReference>
<dbReference type="GO" id="GO:0016199">
    <property type="term" value="P:axon midline choice point recognition"/>
    <property type="evidence" value="ECO:0007669"/>
    <property type="project" value="UniProtKB-ARBA"/>
</dbReference>
<accession>A0AAN9AAB5</accession>
<dbReference type="SUPFAM" id="SSF54695">
    <property type="entry name" value="POZ domain"/>
    <property type="match status" value="1"/>
</dbReference>
<keyword evidence="3" id="KW-0524">Neurogenesis</keyword>
<dbReference type="GO" id="GO:0045476">
    <property type="term" value="P:nurse cell apoptotic process"/>
    <property type="evidence" value="ECO:0007669"/>
    <property type="project" value="UniProtKB-ARBA"/>
</dbReference>
<dbReference type="SMART" id="SM00225">
    <property type="entry name" value="BTB"/>
    <property type="match status" value="1"/>
</dbReference>
<name>A0AAN9AAB5_HALRR</name>
<dbReference type="InterPro" id="IPR011333">
    <property type="entry name" value="SKP1/BTB/POZ_sf"/>
</dbReference>
<organism evidence="8 9">
    <name type="scientific">Halocaridina rubra</name>
    <name type="common">Hawaiian red shrimp</name>
    <dbReference type="NCBI Taxonomy" id="373956"/>
    <lineage>
        <taxon>Eukaryota</taxon>
        <taxon>Metazoa</taxon>
        <taxon>Ecdysozoa</taxon>
        <taxon>Arthropoda</taxon>
        <taxon>Crustacea</taxon>
        <taxon>Multicrustacea</taxon>
        <taxon>Malacostraca</taxon>
        <taxon>Eumalacostraca</taxon>
        <taxon>Eucarida</taxon>
        <taxon>Decapoda</taxon>
        <taxon>Pleocyemata</taxon>
        <taxon>Caridea</taxon>
        <taxon>Atyoidea</taxon>
        <taxon>Atyidae</taxon>
        <taxon>Halocaridina</taxon>
    </lineage>
</organism>
<reference evidence="8 9" key="1">
    <citation type="submission" date="2023-11" db="EMBL/GenBank/DDBJ databases">
        <title>Halocaridina rubra genome assembly.</title>
        <authorList>
            <person name="Smith C."/>
        </authorList>
    </citation>
    <scope>NUCLEOTIDE SEQUENCE [LARGE SCALE GENOMIC DNA]</scope>
    <source>
        <strain evidence="8">EP-1</strain>
        <tissue evidence="8">Whole</tissue>
    </source>
</reference>
<dbReference type="PANTHER" id="PTHR23110">
    <property type="entry name" value="BTB DOMAIN TRANSCRIPTION FACTOR"/>
    <property type="match status" value="1"/>
</dbReference>
<dbReference type="GO" id="GO:0045467">
    <property type="term" value="P:R7 cell development"/>
    <property type="evidence" value="ECO:0007669"/>
    <property type="project" value="UniProtKB-ARBA"/>
</dbReference>
<dbReference type="GO" id="GO:0035167">
    <property type="term" value="P:larval lymph gland hemopoiesis"/>
    <property type="evidence" value="ECO:0007669"/>
    <property type="project" value="UniProtKB-ARBA"/>
</dbReference>